<sequence length="308" mass="33783">MTERELLKEIKTQFKTHFPVTVGIGDDAAVLRQSKAKKTLLAVDLMVENIDFTFEKITPEAVGRKALAVNLSDIAAMGGKPAAAVVGLVLPRKVPVRRVKRFMNGLKQMARQSGVVVAGGDLSRGPCWMISVTITGEMKKNIKPVCRSGGRAGDVIAVTGELGGSIEKKHWAFTPRLKEGAWLAERGVHAMMDVSDGLLQDLDQLLLASGTAASIDFSCIPISKTAKHLSRSKEEALGHALSDGEDFELLFTVSAHQWEKIKADWRKHFKTPLTQIGRVVGGKPCIYFKYGQKPVMYRPKQKGYDHFS</sequence>
<keyword evidence="1 2" id="KW-0784">Thiamine biosynthesis</keyword>
<feature type="binding site" evidence="2">
    <location>
        <position position="73"/>
    </location>
    <ligand>
        <name>Mg(2+)</name>
        <dbReference type="ChEBI" id="CHEBI:18420"/>
        <label>3</label>
    </ligand>
</feature>
<keyword evidence="2" id="KW-0460">Magnesium</keyword>
<dbReference type="UniPathway" id="UPA00060">
    <property type="reaction ID" value="UER00142"/>
</dbReference>
<dbReference type="Gene3D" id="3.30.1330.10">
    <property type="entry name" value="PurM-like, N-terminal domain"/>
    <property type="match status" value="1"/>
</dbReference>
<dbReference type="GO" id="GO:0000287">
    <property type="term" value="F:magnesium ion binding"/>
    <property type="evidence" value="ECO:0007669"/>
    <property type="project" value="UniProtKB-UniRule"/>
</dbReference>
<accession>A0A2H0LPP1</accession>
<evidence type="ECO:0000256" key="2">
    <source>
        <dbReference type="HAMAP-Rule" id="MF_02128"/>
    </source>
</evidence>
<comment type="caution">
    <text evidence="2">Lacks conserved residue(s) required for the propagation of feature annotation.</text>
</comment>
<organism evidence="5 6">
    <name type="scientific">Candidatus Abzuiibacterium crystallinum</name>
    <dbReference type="NCBI Taxonomy" id="1974748"/>
    <lineage>
        <taxon>Bacteria</taxon>
        <taxon>Pseudomonadati</taxon>
        <taxon>Candidatus Omnitrophota</taxon>
        <taxon>Candidatus Abzuiibacterium</taxon>
    </lineage>
</organism>
<feature type="binding site" evidence="2">
    <location>
        <position position="121"/>
    </location>
    <ligand>
        <name>Mg(2+)</name>
        <dbReference type="ChEBI" id="CHEBI:18420"/>
        <label>1</label>
    </ligand>
</feature>
<keyword evidence="2" id="KW-0479">Metal-binding</keyword>
<dbReference type="GO" id="GO:0009030">
    <property type="term" value="F:thiamine-phosphate kinase activity"/>
    <property type="evidence" value="ECO:0007669"/>
    <property type="project" value="UniProtKB-UniRule"/>
</dbReference>
<dbReference type="SUPFAM" id="SSF55326">
    <property type="entry name" value="PurM N-terminal domain-like"/>
    <property type="match status" value="1"/>
</dbReference>
<dbReference type="Proteomes" id="UP000230859">
    <property type="component" value="Unassembled WGS sequence"/>
</dbReference>
<dbReference type="GO" id="GO:0009228">
    <property type="term" value="P:thiamine biosynthetic process"/>
    <property type="evidence" value="ECO:0007669"/>
    <property type="project" value="UniProtKB-KW"/>
</dbReference>
<dbReference type="EMBL" id="PCVY01000046">
    <property type="protein sequence ID" value="PIQ86338.1"/>
    <property type="molecule type" value="Genomic_DNA"/>
</dbReference>
<feature type="binding site" evidence="2">
    <location>
        <position position="27"/>
    </location>
    <ligand>
        <name>Mg(2+)</name>
        <dbReference type="ChEBI" id="CHEBI:18420"/>
        <label>3</label>
    </ligand>
</feature>
<proteinExistence type="inferred from homology"/>
<feature type="binding site" evidence="2">
    <location>
        <position position="196"/>
    </location>
    <ligand>
        <name>Mg(2+)</name>
        <dbReference type="ChEBI" id="CHEBI:18420"/>
        <label>5</label>
    </ligand>
</feature>
<reference evidence="5 6" key="1">
    <citation type="submission" date="2017-09" db="EMBL/GenBank/DDBJ databases">
        <title>Depth-based differentiation of microbial function through sediment-hosted aquifers and enrichment of novel symbionts in the deep terrestrial subsurface.</title>
        <authorList>
            <person name="Probst A.J."/>
            <person name="Ladd B."/>
            <person name="Jarett J.K."/>
            <person name="Geller-Mcgrath D.E."/>
            <person name="Sieber C.M."/>
            <person name="Emerson J.B."/>
            <person name="Anantharaman K."/>
            <person name="Thomas B.C."/>
            <person name="Malmstrom R."/>
            <person name="Stieglmeier M."/>
            <person name="Klingl A."/>
            <person name="Woyke T."/>
            <person name="Ryan C.M."/>
            <person name="Banfield J.F."/>
        </authorList>
    </citation>
    <scope>NUCLEOTIDE SEQUENCE [LARGE SCALE GENOMIC DNA]</scope>
    <source>
        <strain evidence="5">CG11_big_fil_rev_8_21_14_0_20_45_26</strain>
    </source>
</reference>
<feature type="binding site" evidence="2">
    <location>
        <position position="51"/>
    </location>
    <ligand>
        <name>substrate</name>
    </ligand>
</feature>
<feature type="domain" description="PurM-like N-terminal" evidence="3">
    <location>
        <begin position="25"/>
        <end position="138"/>
    </location>
</feature>
<dbReference type="SUPFAM" id="SSF56042">
    <property type="entry name" value="PurM C-terminal domain-like"/>
    <property type="match status" value="1"/>
</dbReference>
<dbReference type="PANTHER" id="PTHR30270">
    <property type="entry name" value="THIAMINE-MONOPHOSPHATE KINASE"/>
    <property type="match status" value="1"/>
</dbReference>
<comment type="similarity">
    <text evidence="2">Belongs to the thiamine-monophosphate kinase family.</text>
</comment>
<feature type="binding site" evidence="2">
    <location>
        <position position="195"/>
    </location>
    <ligand>
        <name>ATP</name>
        <dbReference type="ChEBI" id="CHEBI:30616"/>
    </ligand>
</feature>
<dbReference type="GO" id="GO:0009229">
    <property type="term" value="P:thiamine diphosphate biosynthetic process"/>
    <property type="evidence" value="ECO:0007669"/>
    <property type="project" value="UniProtKB-UniRule"/>
</dbReference>
<comment type="caution">
    <text evidence="5">The sequence shown here is derived from an EMBL/GenBank/DDBJ whole genome shotgun (WGS) entry which is preliminary data.</text>
</comment>
<dbReference type="InterPro" id="IPR016188">
    <property type="entry name" value="PurM-like_N"/>
</dbReference>
<feature type="binding site" evidence="2">
    <location>
        <position position="193"/>
    </location>
    <ligand>
        <name>Mg(2+)</name>
        <dbReference type="ChEBI" id="CHEBI:18420"/>
        <label>3</label>
    </ligand>
</feature>
<dbReference type="PANTHER" id="PTHR30270:SF0">
    <property type="entry name" value="THIAMINE-MONOPHOSPHATE KINASE"/>
    <property type="match status" value="1"/>
</dbReference>
<feature type="binding site" evidence="2">
    <location>
        <position position="73"/>
    </location>
    <ligand>
        <name>Mg(2+)</name>
        <dbReference type="ChEBI" id="CHEBI:18420"/>
        <label>4</label>
    </ligand>
</feature>
<feature type="binding site" evidence="2">
    <location>
        <position position="245"/>
    </location>
    <ligand>
        <name>substrate</name>
    </ligand>
</feature>
<dbReference type="GO" id="GO:0005524">
    <property type="term" value="F:ATP binding"/>
    <property type="evidence" value="ECO:0007669"/>
    <property type="project" value="UniProtKB-UniRule"/>
</dbReference>
<gene>
    <name evidence="2" type="primary">thiL</name>
    <name evidence="5" type="ORF">COV74_05130</name>
</gene>
<evidence type="ECO:0000259" key="3">
    <source>
        <dbReference type="Pfam" id="PF00586"/>
    </source>
</evidence>
<comment type="pathway">
    <text evidence="2">Cofactor biosynthesis; thiamine diphosphate biosynthesis; thiamine diphosphate from thiamine phosphate: step 1/1.</text>
</comment>
<feature type="binding site" evidence="2">
    <location>
        <position position="44"/>
    </location>
    <ligand>
        <name>Mg(2+)</name>
        <dbReference type="ChEBI" id="CHEBI:18420"/>
        <label>2</label>
    </ligand>
</feature>
<keyword evidence="2" id="KW-0547">Nucleotide-binding</keyword>
<keyword evidence="2" id="KW-0067">ATP-binding</keyword>
<feature type="binding site" evidence="2">
    <location>
        <position position="27"/>
    </location>
    <ligand>
        <name>Mg(2+)</name>
        <dbReference type="ChEBI" id="CHEBI:18420"/>
        <label>4</label>
    </ligand>
</feature>
<feature type="domain" description="PurM-like C-terminal" evidence="4">
    <location>
        <begin position="183"/>
        <end position="283"/>
    </location>
</feature>
<dbReference type="AlphaFoldDB" id="A0A2H0LPP1"/>
<feature type="binding site" evidence="2">
    <location>
        <begin position="120"/>
        <end position="121"/>
    </location>
    <ligand>
        <name>ATP</name>
        <dbReference type="ChEBI" id="CHEBI:30616"/>
    </ligand>
</feature>
<dbReference type="Pfam" id="PF02769">
    <property type="entry name" value="AIRS_C"/>
    <property type="match status" value="1"/>
</dbReference>
<dbReference type="Gene3D" id="3.90.650.10">
    <property type="entry name" value="PurM-like C-terminal domain"/>
    <property type="match status" value="1"/>
</dbReference>
<dbReference type="EC" id="2.7.4.16" evidence="2"/>
<dbReference type="CDD" id="cd02194">
    <property type="entry name" value="ThiL"/>
    <property type="match status" value="1"/>
</dbReference>
<dbReference type="PIRSF" id="PIRSF005303">
    <property type="entry name" value="Thiam_monoph_kin"/>
    <property type="match status" value="1"/>
</dbReference>
<dbReference type="InterPro" id="IPR006283">
    <property type="entry name" value="ThiL-like"/>
</dbReference>
<feature type="binding site" evidence="2">
    <location>
        <position position="147"/>
    </location>
    <ligand>
        <name>ATP</name>
        <dbReference type="ChEBI" id="CHEBI:30616"/>
    </ligand>
</feature>
<feature type="binding site" evidence="2">
    <location>
        <position position="304"/>
    </location>
    <ligand>
        <name>substrate</name>
    </ligand>
</feature>
<protein>
    <recommendedName>
        <fullName evidence="2">Thiamine-monophosphate kinase</fullName>
        <shortName evidence="2">TMP kinase</shortName>
        <shortName evidence="2">Thiamine-phosphate kinase</shortName>
        <ecNumber evidence="2">2.7.4.16</ecNumber>
    </recommendedName>
</protein>
<feature type="binding site" evidence="2">
    <location>
        <position position="44"/>
    </location>
    <ligand>
        <name>Mg(2+)</name>
        <dbReference type="ChEBI" id="CHEBI:18420"/>
        <label>1</label>
    </ligand>
</feature>
<evidence type="ECO:0000256" key="1">
    <source>
        <dbReference type="ARBA" id="ARBA00022977"/>
    </source>
</evidence>
<feature type="binding site" evidence="2">
    <location>
        <position position="73"/>
    </location>
    <ligand>
        <name>Mg(2+)</name>
        <dbReference type="ChEBI" id="CHEBI:18420"/>
        <label>2</label>
    </ligand>
</feature>
<evidence type="ECO:0000259" key="4">
    <source>
        <dbReference type="Pfam" id="PF02769"/>
    </source>
</evidence>
<dbReference type="InterPro" id="IPR036921">
    <property type="entry name" value="PurM-like_N_sf"/>
</dbReference>
<keyword evidence="2 5" id="KW-0418">Kinase</keyword>
<comment type="miscellaneous">
    <text evidence="2">Reaction mechanism of ThiL seems to utilize a direct, inline transfer of the gamma-phosphate of ATP to TMP rather than a phosphorylated enzyme intermediate.</text>
</comment>
<dbReference type="Pfam" id="PF00586">
    <property type="entry name" value="AIRS"/>
    <property type="match status" value="1"/>
</dbReference>
<name>A0A2H0LPP1_9BACT</name>
<dbReference type="InterPro" id="IPR036676">
    <property type="entry name" value="PurM-like_C_sf"/>
</dbReference>
<dbReference type="InterPro" id="IPR010918">
    <property type="entry name" value="PurM-like_C_dom"/>
</dbReference>
<evidence type="ECO:0000313" key="5">
    <source>
        <dbReference type="EMBL" id="PIQ86338.1"/>
    </source>
</evidence>
<dbReference type="HAMAP" id="MF_02128">
    <property type="entry name" value="TMP_kinase"/>
    <property type="match status" value="1"/>
</dbReference>
<comment type="function">
    <text evidence="2">Catalyzes the ATP-dependent phosphorylation of thiamine-monophosphate (TMP) to form thiamine-pyrophosphate (TPP), the active form of vitamin B1.</text>
</comment>
<keyword evidence="2" id="KW-0808">Transferase</keyword>
<evidence type="ECO:0000313" key="6">
    <source>
        <dbReference type="Proteomes" id="UP000230859"/>
    </source>
</evidence>
<comment type="catalytic activity">
    <reaction evidence="2">
        <text>thiamine phosphate + ATP = thiamine diphosphate + ADP</text>
        <dbReference type="Rhea" id="RHEA:15913"/>
        <dbReference type="ChEBI" id="CHEBI:30616"/>
        <dbReference type="ChEBI" id="CHEBI:37575"/>
        <dbReference type="ChEBI" id="CHEBI:58937"/>
        <dbReference type="ChEBI" id="CHEBI:456216"/>
        <dbReference type="EC" id="2.7.4.16"/>
    </reaction>
</comment>